<reference evidence="1" key="1">
    <citation type="journal article" date="2014" name="Genome Biol. Evol.">
        <title>Gene Loss Rather Than Gene Gain Is Associated with a Host Jump from Monocots to Dicots in the Smut Fungus Melanopsichium pennsylvanicum.</title>
        <authorList>
            <person name="Sharma R."/>
            <person name="Mishra B."/>
            <person name="Runge F."/>
            <person name="Thines M."/>
        </authorList>
    </citation>
    <scope>NUCLEOTIDE SEQUENCE</scope>
    <source>
        <strain evidence="1">4</strain>
    </source>
</reference>
<sequence>MTVEDTLSNTDATSRLRSLGYDSDLLLQQYYEQGYIILDHILSTEPDSCLHLDNLRHCAELATRLTRDGHWSHRRVVGRAFPPFTKDNLDSWGVQHIMNPQLDMLAATPLSKTFQHFYGSPILLDIASLLIGADKDQMQMELFNLLINPSCHLFALSWHRDDVKPNVSQTEEQSRLETPTYGVQFNTALFDDNCLFVVPGTHRRLRTPLERTANNTKAPPPTLITETQASEESQFFAQDGSWQSVDPPNTFRVKLKAGQTAFYSQRILHRASYLPSVKRATLHGCFGDASEGGKGAAERARNVLQHGVEWMRDPQFGKDLPESLKPMWANLIRMDAAYANKQLGFSLDND</sequence>
<dbReference type="EMBL" id="HG529599">
    <property type="protein sequence ID" value="CDI53999.1"/>
    <property type="molecule type" value="Genomic_DNA"/>
</dbReference>
<name>A0A077R9Y3_9BASI</name>
<proteinExistence type="predicted"/>
<dbReference type="Gene3D" id="2.60.120.620">
    <property type="entry name" value="q2cbj1_9rhob like domain"/>
    <property type="match status" value="1"/>
</dbReference>
<dbReference type="SUPFAM" id="SSF51197">
    <property type="entry name" value="Clavaminate synthase-like"/>
    <property type="match status" value="1"/>
</dbReference>
<dbReference type="AlphaFoldDB" id="A0A077R9Y3"/>
<dbReference type="PANTHER" id="PTHR40470">
    <property type="entry name" value="PHYTANOYL-COA DIOXYGENASE FAMILY PROTEIN (AFU_ORTHOLOGUE AFUA_2G15850)"/>
    <property type="match status" value="1"/>
</dbReference>
<organism evidence="1">
    <name type="scientific">Melanopsichium pennsylvanicum 4</name>
    <dbReference type="NCBI Taxonomy" id="1398559"/>
    <lineage>
        <taxon>Eukaryota</taxon>
        <taxon>Fungi</taxon>
        <taxon>Dikarya</taxon>
        <taxon>Basidiomycota</taxon>
        <taxon>Ustilaginomycotina</taxon>
        <taxon>Ustilaginomycetes</taxon>
        <taxon>Ustilaginales</taxon>
        <taxon>Ustilaginaceae</taxon>
        <taxon>Melanopsichium</taxon>
    </lineage>
</organism>
<evidence type="ECO:0008006" key="2">
    <source>
        <dbReference type="Google" id="ProtNLM"/>
    </source>
</evidence>
<dbReference type="Pfam" id="PF05721">
    <property type="entry name" value="PhyH"/>
    <property type="match status" value="1"/>
</dbReference>
<protein>
    <recommendedName>
        <fullName evidence="2">Phytanoyl-dioxygenase family protein</fullName>
    </recommendedName>
</protein>
<evidence type="ECO:0000313" key="1">
    <source>
        <dbReference type="EMBL" id="CDI53999.1"/>
    </source>
</evidence>
<accession>A0A077R9Y3</accession>
<dbReference type="PANTHER" id="PTHR40470:SF1">
    <property type="entry name" value="PHYTANOYL-COA DIOXYGENASE FAMILY PROTEIN (AFU_ORTHOLOGUE AFUA_2G15850)"/>
    <property type="match status" value="1"/>
</dbReference>
<dbReference type="InterPro" id="IPR008775">
    <property type="entry name" value="Phytyl_CoA_dOase-like"/>
</dbReference>